<feature type="binding site" evidence="9">
    <location>
        <position position="12"/>
    </location>
    <ligand>
        <name>sn-glycerol 3-phosphate</name>
        <dbReference type="ChEBI" id="CHEBI:57597"/>
    </ligand>
</feature>
<comment type="function">
    <text evidence="9">Key enzyme in the regulation of glycerol uptake and metabolism. Catalyzes the phosphorylation of glycerol to yield sn-glycerol 3-phosphate.</text>
</comment>
<feature type="binding site" evidence="9">
    <location>
        <position position="134"/>
    </location>
    <ligand>
        <name>glycerol</name>
        <dbReference type="ChEBI" id="CHEBI:17754"/>
    </ligand>
</feature>
<dbReference type="UniPathway" id="UPA00618">
    <property type="reaction ID" value="UER00672"/>
</dbReference>
<evidence type="ECO:0000256" key="1">
    <source>
        <dbReference type="ARBA" id="ARBA00005190"/>
    </source>
</evidence>
<feature type="binding site" evidence="9">
    <location>
        <position position="83"/>
    </location>
    <ligand>
        <name>glycerol</name>
        <dbReference type="ChEBI" id="CHEBI:17754"/>
    </ligand>
</feature>
<feature type="binding site" evidence="9">
    <location>
        <position position="12"/>
    </location>
    <ligand>
        <name>ADP</name>
        <dbReference type="ChEBI" id="CHEBI:456216"/>
    </ligand>
</feature>
<keyword evidence="5 9" id="KW-0418">Kinase</keyword>
<evidence type="ECO:0000256" key="4">
    <source>
        <dbReference type="ARBA" id="ARBA00022741"/>
    </source>
</evidence>
<evidence type="ECO:0000256" key="5">
    <source>
        <dbReference type="ARBA" id="ARBA00022777"/>
    </source>
</evidence>
<feature type="binding site" evidence="9">
    <location>
        <position position="414"/>
    </location>
    <ligand>
        <name>ADP</name>
        <dbReference type="ChEBI" id="CHEBI:456216"/>
    </ligand>
</feature>
<feature type="binding site" evidence="9">
    <location>
        <position position="13"/>
    </location>
    <ligand>
        <name>ATP</name>
        <dbReference type="ChEBI" id="CHEBI:30616"/>
    </ligand>
</feature>
<feature type="binding site" evidence="9">
    <location>
        <position position="313"/>
    </location>
    <ligand>
        <name>ATP</name>
        <dbReference type="ChEBI" id="CHEBI:30616"/>
    </ligand>
</feature>
<dbReference type="EC" id="2.7.1.30" evidence="9"/>
<keyword evidence="14" id="KW-1185">Reference proteome</keyword>
<feature type="binding site" evidence="9">
    <location>
        <position position="410"/>
    </location>
    <ligand>
        <name>ADP</name>
        <dbReference type="ChEBI" id="CHEBI:456216"/>
    </ligand>
</feature>
<keyword evidence="4 9" id="KW-0547">Nucleotide-binding</keyword>
<dbReference type="InterPro" id="IPR043129">
    <property type="entry name" value="ATPase_NBD"/>
</dbReference>
<feature type="binding site" evidence="9">
    <location>
        <position position="309"/>
    </location>
    <ligand>
        <name>ATP</name>
        <dbReference type="ChEBI" id="CHEBI:30616"/>
    </ligand>
</feature>
<dbReference type="InterPro" id="IPR018483">
    <property type="entry name" value="Carb_kinase_FGGY_CS"/>
</dbReference>
<dbReference type="Proteomes" id="UP000064967">
    <property type="component" value="Chromosome"/>
</dbReference>
<dbReference type="RefSeq" id="WP_146651058.1">
    <property type="nucleotide sequence ID" value="NZ_CP012333.1"/>
</dbReference>
<evidence type="ECO:0000256" key="3">
    <source>
        <dbReference type="ARBA" id="ARBA00022679"/>
    </source>
</evidence>
<comment type="caution">
    <text evidence="9">Lacks conserved residue(s) required for the propagation of feature annotation.</text>
</comment>
<reference evidence="13 14" key="1">
    <citation type="submission" date="2015-08" db="EMBL/GenBank/DDBJ databases">
        <authorList>
            <person name="Babu N.S."/>
            <person name="Beckwith C.J."/>
            <person name="Beseler K.G."/>
            <person name="Brison A."/>
            <person name="Carone J.V."/>
            <person name="Caskin T.P."/>
            <person name="Diamond M."/>
            <person name="Durham M.E."/>
            <person name="Foxe J.M."/>
            <person name="Go M."/>
            <person name="Henderson B.A."/>
            <person name="Jones I.B."/>
            <person name="McGettigan J.A."/>
            <person name="Micheletti S.J."/>
            <person name="Nasrallah M.E."/>
            <person name="Ortiz D."/>
            <person name="Piller C.R."/>
            <person name="Privatt S.R."/>
            <person name="Schneider S.L."/>
            <person name="Sharp S."/>
            <person name="Smith T.C."/>
            <person name="Stanton J.D."/>
            <person name="Ullery H.E."/>
            <person name="Wilson R.J."/>
            <person name="Serrano M.G."/>
            <person name="Buck G."/>
            <person name="Lee V."/>
            <person name="Wang Y."/>
            <person name="Carvalho R."/>
            <person name="Voegtly L."/>
            <person name="Shi R."/>
            <person name="Duckworth R."/>
            <person name="Johnson A."/>
            <person name="Loviza R."/>
            <person name="Walstead R."/>
            <person name="Shah Z."/>
            <person name="Kiflezghi M."/>
            <person name="Wade K."/>
            <person name="Ball S.L."/>
            <person name="Bradley K.W."/>
            <person name="Asai D.J."/>
            <person name="Bowman C.A."/>
            <person name="Russell D.A."/>
            <person name="Pope W.H."/>
            <person name="Jacobs-Sera D."/>
            <person name="Hendrix R.W."/>
            <person name="Hatfull G.F."/>
        </authorList>
    </citation>
    <scope>NUCLEOTIDE SEQUENCE [LARGE SCALE GENOMIC DNA]</scope>
    <source>
        <strain evidence="13 14">DSM 27648</strain>
    </source>
</reference>
<evidence type="ECO:0000256" key="2">
    <source>
        <dbReference type="ARBA" id="ARBA00009156"/>
    </source>
</evidence>
<sequence>MGKHLLAIDQGTTGTTALIVTLDGTTIGKKTVEFPQYFPKPGWVEHKPDEIWDSVGAAVGGALAQAQIQASEIAGIGITNQRETTLVWDRATGHPIFNAIVWQCRRTADICDKLKTSGAEPKVRTKTGLVIDAYFSGTKVAWILDNVDGARARADKGELAFGTIDTFLVHRLTGGAVHATDVTNASRTLLMDLAKLTWDDEMLSLFRVPRSVLPSIVPSAGHIGVTKNAGFLPDGIPIAGIAGDQQAALFGQACFAEGDAKCTYGTGAFALMNIGSNPTLSKHGLVTTVAWQIDGKTTYALEGSAFIAGAAVQWLRDGLGIIRTAAEIEELAKKVPSSDGVSFVPALAGLGAPYWDQDARGTITGITRGTTAAHLARATLEGIAFEVWDLLEAMTKDAGRGMNTLKVDGGAAKNDLLVQFQADVARAEVVRPVEVESTGRGAAMLAGVGLGLADFGAAAKMIKLDRSFAPVMAEPERASHLARWRDAIRRTRTASR</sequence>
<dbReference type="Pfam" id="PF00370">
    <property type="entry name" value="FGGY_N"/>
    <property type="match status" value="1"/>
</dbReference>
<feature type="binding site" evidence="9">
    <location>
        <position position="244"/>
    </location>
    <ligand>
        <name>sn-glycerol 3-phosphate</name>
        <dbReference type="ChEBI" id="CHEBI:57597"/>
    </ligand>
</feature>
<dbReference type="InterPro" id="IPR000577">
    <property type="entry name" value="Carb_kinase_FGGY"/>
</dbReference>
<evidence type="ECO:0000256" key="6">
    <source>
        <dbReference type="ARBA" id="ARBA00022798"/>
    </source>
</evidence>
<dbReference type="PROSITE" id="PS00933">
    <property type="entry name" value="FGGY_KINASES_1"/>
    <property type="match status" value="1"/>
</dbReference>
<dbReference type="InterPro" id="IPR018485">
    <property type="entry name" value="FGGY_C"/>
</dbReference>
<dbReference type="InterPro" id="IPR005999">
    <property type="entry name" value="Glycerol_kin"/>
</dbReference>
<dbReference type="GO" id="GO:0004370">
    <property type="term" value="F:glycerol kinase activity"/>
    <property type="evidence" value="ECO:0007669"/>
    <property type="project" value="UniProtKB-UniRule"/>
</dbReference>
<dbReference type="SUPFAM" id="SSF53067">
    <property type="entry name" value="Actin-like ATPase domain"/>
    <property type="match status" value="2"/>
</dbReference>
<dbReference type="NCBIfam" id="NF000756">
    <property type="entry name" value="PRK00047.1"/>
    <property type="match status" value="1"/>
</dbReference>
<proteinExistence type="inferred from homology"/>
<dbReference type="STRING" id="1391654.AKJ09_06295"/>
<organism evidence="13 14">
    <name type="scientific">Labilithrix luteola</name>
    <dbReference type="NCBI Taxonomy" id="1391654"/>
    <lineage>
        <taxon>Bacteria</taxon>
        <taxon>Pseudomonadati</taxon>
        <taxon>Myxococcota</taxon>
        <taxon>Polyangia</taxon>
        <taxon>Polyangiales</taxon>
        <taxon>Labilitrichaceae</taxon>
        <taxon>Labilithrix</taxon>
    </lineage>
</organism>
<dbReference type="PATRIC" id="fig|1391654.3.peg.6382"/>
<name>A0A0K1Q1V0_9BACT</name>
<dbReference type="GO" id="GO:0005829">
    <property type="term" value="C:cytosol"/>
    <property type="evidence" value="ECO:0007669"/>
    <property type="project" value="UniProtKB-ARBA"/>
</dbReference>
<evidence type="ECO:0000256" key="10">
    <source>
        <dbReference type="RuleBase" id="RU003733"/>
    </source>
</evidence>
<evidence type="ECO:0000259" key="12">
    <source>
        <dbReference type="Pfam" id="PF02782"/>
    </source>
</evidence>
<keyword evidence="6 9" id="KW-0319">Glycerol metabolism</keyword>
<feature type="binding site" evidence="9">
    <location>
        <position position="83"/>
    </location>
    <ligand>
        <name>sn-glycerol 3-phosphate</name>
        <dbReference type="ChEBI" id="CHEBI:57597"/>
    </ligand>
</feature>
<comment type="catalytic activity">
    <reaction evidence="8 9">
        <text>glycerol + ATP = sn-glycerol 3-phosphate + ADP + H(+)</text>
        <dbReference type="Rhea" id="RHEA:21644"/>
        <dbReference type="ChEBI" id="CHEBI:15378"/>
        <dbReference type="ChEBI" id="CHEBI:17754"/>
        <dbReference type="ChEBI" id="CHEBI:30616"/>
        <dbReference type="ChEBI" id="CHEBI:57597"/>
        <dbReference type="ChEBI" id="CHEBI:456216"/>
        <dbReference type="EC" id="2.7.1.30"/>
    </reaction>
</comment>
<dbReference type="GO" id="GO:0019563">
    <property type="term" value="P:glycerol catabolic process"/>
    <property type="evidence" value="ECO:0007669"/>
    <property type="project" value="UniProtKB-UniRule"/>
</dbReference>
<gene>
    <name evidence="9" type="primary">glpK</name>
    <name evidence="13" type="ORF">AKJ09_06295</name>
</gene>
<feature type="binding site" evidence="9">
    <location>
        <position position="266"/>
    </location>
    <ligand>
        <name>ATP</name>
        <dbReference type="ChEBI" id="CHEBI:30616"/>
    </ligand>
</feature>
<feature type="binding site" evidence="9">
    <location>
        <position position="410"/>
    </location>
    <ligand>
        <name>ATP</name>
        <dbReference type="ChEBI" id="CHEBI:30616"/>
    </ligand>
</feature>
<comment type="activity regulation">
    <text evidence="9">Inhibited by fructose 1,6-bisphosphate (FBP).</text>
</comment>
<dbReference type="FunFam" id="3.30.420.40:FF:000007">
    <property type="entry name" value="Glycerol kinase"/>
    <property type="match status" value="1"/>
</dbReference>
<evidence type="ECO:0000313" key="13">
    <source>
        <dbReference type="EMBL" id="AKU99631.1"/>
    </source>
</evidence>
<dbReference type="PANTHER" id="PTHR10196">
    <property type="entry name" value="SUGAR KINASE"/>
    <property type="match status" value="1"/>
</dbReference>
<comment type="similarity">
    <text evidence="2 9 10">Belongs to the FGGY kinase family.</text>
</comment>
<evidence type="ECO:0000256" key="9">
    <source>
        <dbReference type="HAMAP-Rule" id="MF_00186"/>
    </source>
</evidence>
<dbReference type="KEGG" id="llu:AKJ09_06295"/>
<dbReference type="NCBIfam" id="TIGR01311">
    <property type="entry name" value="glycerol_kin"/>
    <property type="match status" value="1"/>
</dbReference>
<accession>A0A0K1Q1V0</accession>
<feature type="domain" description="Carbohydrate kinase FGGY N-terminal" evidence="11">
    <location>
        <begin position="6"/>
        <end position="251"/>
    </location>
</feature>
<evidence type="ECO:0000259" key="11">
    <source>
        <dbReference type="Pfam" id="PF00370"/>
    </source>
</evidence>
<dbReference type="AlphaFoldDB" id="A0A0K1Q1V0"/>
<dbReference type="PIRSF" id="PIRSF000538">
    <property type="entry name" value="GlpK"/>
    <property type="match status" value="1"/>
</dbReference>
<dbReference type="EMBL" id="CP012333">
    <property type="protein sequence ID" value="AKU99631.1"/>
    <property type="molecule type" value="Genomic_DNA"/>
</dbReference>
<feature type="binding site" evidence="9">
    <location>
        <position position="82"/>
    </location>
    <ligand>
        <name>glycerol</name>
        <dbReference type="ChEBI" id="CHEBI:17754"/>
    </ligand>
</feature>
<dbReference type="PROSITE" id="PS00445">
    <property type="entry name" value="FGGY_KINASES_2"/>
    <property type="match status" value="1"/>
</dbReference>
<dbReference type="HAMAP" id="MF_00186">
    <property type="entry name" value="Glycerol_kin"/>
    <property type="match status" value="1"/>
</dbReference>
<feature type="binding site" evidence="9">
    <location>
        <position position="245"/>
    </location>
    <ligand>
        <name>glycerol</name>
        <dbReference type="ChEBI" id="CHEBI:17754"/>
    </ligand>
</feature>
<feature type="binding site" evidence="9">
    <location>
        <position position="12"/>
    </location>
    <ligand>
        <name>ATP</name>
        <dbReference type="ChEBI" id="CHEBI:30616"/>
    </ligand>
</feature>
<dbReference type="Pfam" id="PF02782">
    <property type="entry name" value="FGGY_C"/>
    <property type="match status" value="1"/>
</dbReference>
<dbReference type="InterPro" id="IPR018484">
    <property type="entry name" value="FGGY_N"/>
</dbReference>
<dbReference type="FunFam" id="3.30.420.40:FF:000008">
    <property type="entry name" value="Glycerol kinase"/>
    <property type="match status" value="1"/>
</dbReference>
<keyword evidence="3 9" id="KW-0808">Transferase</keyword>
<dbReference type="CDD" id="cd07786">
    <property type="entry name" value="FGGY_EcGK_like"/>
    <property type="match status" value="1"/>
</dbReference>
<dbReference type="PANTHER" id="PTHR10196:SF69">
    <property type="entry name" value="GLYCEROL KINASE"/>
    <property type="match status" value="1"/>
</dbReference>
<protein>
    <recommendedName>
        <fullName evidence="9">Glycerol kinase</fullName>
        <ecNumber evidence="9">2.7.1.30</ecNumber>
    </recommendedName>
    <alternativeName>
        <fullName evidence="9">ATP:glycerol 3-phosphotransferase</fullName>
    </alternativeName>
    <alternativeName>
        <fullName evidence="9">Glycerokinase</fullName>
        <shortName evidence="9">GK</shortName>
    </alternativeName>
</protein>
<dbReference type="GO" id="GO:0006072">
    <property type="term" value="P:glycerol-3-phosphate metabolic process"/>
    <property type="evidence" value="ECO:0007669"/>
    <property type="project" value="InterPro"/>
</dbReference>
<feature type="domain" description="Carbohydrate kinase FGGY C-terminal" evidence="12">
    <location>
        <begin position="260"/>
        <end position="449"/>
    </location>
</feature>
<evidence type="ECO:0000313" key="14">
    <source>
        <dbReference type="Proteomes" id="UP000064967"/>
    </source>
</evidence>
<evidence type="ECO:0000256" key="8">
    <source>
        <dbReference type="ARBA" id="ARBA00052101"/>
    </source>
</evidence>
<comment type="pathway">
    <text evidence="1 9">Polyol metabolism; glycerol degradation via glycerol kinase pathway; sn-glycerol 3-phosphate from glycerol: step 1/1.</text>
</comment>
<feature type="binding site" evidence="9">
    <location>
        <position position="309"/>
    </location>
    <ligand>
        <name>ADP</name>
        <dbReference type="ChEBI" id="CHEBI:456216"/>
    </ligand>
</feature>
<feature type="binding site" evidence="9">
    <location>
        <position position="82"/>
    </location>
    <ligand>
        <name>sn-glycerol 3-phosphate</name>
        <dbReference type="ChEBI" id="CHEBI:57597"/>
    </ligand>
</feature>
<feature type="binding site" evidence="9">
    <location>
        <position position="134"/>
    </location>
    <ligand>
        <name>sn-glycerol 3-phosphate</name>
        <dbReference type="ChEBI" id="CHEBI:57597"/>
    </ligand>
</feature>
<evidence type="ECO:0000256" key="7">
    <source>
        <dbReference type="ARBA" id="ARBA00022840"/>
    </source>
</evidence>
<dbReference type="GO" id="GO:0005524">
    <property type="term" value="F:ATP binding"/>
    <property type="evidence" value="ECO:0007669"/>
    <property type="project" value="UniProtKB-UniRule"/>
</dbReference>
<keyword evidence="7 9" id="KW-0067">ATP-binding</keyword>
<feature type="binding site" evidence="9">
    <location>
        <position position="244"/>
    </location>
    <ligand>
        <name>glycerol</name>
        <dbReference type="ChEBI" id="CHEBI:17754"/>
    </ligand>
</feature>
<dbReference type="OrthoDB" id="9805576at2"/>
<dbReference type="Gene3D" id="3.30.420.40">
    <property type="match status" value="2"/>
</dbReference>
<feature type="binding site" evidence="9">
    <location>
        <position position="266"/>
    </location>
    <ligand>
        <name>ADP</name>
        <dbReference type="ChEBI" id="CHEBI:456216"/>
    </ligand>
</feature>